<feature type="non-terminal residue" evidence="1">
    <location>
        <position position="1"/>
    </location>
</feature>
<name>X0V2B1_9ZZZZ</name>
<evidence type="ECO:0008006" key="2">
    <source>
        <dbReference type="Google" id="ProtNLM"/>
    </source>
</evidence>
<evidence type="ECO:0000313" key="1">
    <source>
        <dbReference type="EMBL" id="GAG12255.1"/>
    </source>
</evidence>
<sequence length="39" mass="4296">ATETEEKTLDEATAQQILGEAGGDKEKAREIAKQRGFKF</sequence>
<comment type="caution">
    <text evidence="1">The sequence shown here is derived from an EMBL/GenBank/DDBJ whole genome shotgun (WGS) entry which is preliminary data.</text>
</comment>
<protein>
    <recommendedName>
        <fullName evidence="2">Nascent polypeptide-associated complex subunit alpha-like UBA domain-containing protein</fullName>
    </recommendedName>
</protein>
<organism evidence="1">
    <name type="scientific">marine sediment metagenome</name>
    <dbReference type="NCBI Taxonomy" id="412755"/>
    <lineage>
        <taxon>unclassified sequences</taxon>
        <taxon>metagenomes</taxon>
        <taxon>ecological metagenomes</taxon>
    </lineage>
</organism>
<proteinExistence type="predicted"/>
<dbReference type="EMBL" id="BARS01024830">
    <property type="protein sequence ID" value="GAG12255.1"/>
    <property type="molecule type" value="Genomic_DNA"/>
</dbReference>
<gene>
    <name evidence="1" type="ORF">S01H1_39356</name>
</gene>
<reference evidence="1" key="1">
    <citation type="journal article" date="2014" name="Front. Microbiol.">
        <title>High frequency of phylogenetically diverse reductive dehalogenase-homologous genes in deep subseafloor sedimentary metagenomes.</title>
        <authorList>
            <person name="Kawai M."/>
            <person name="Futagami T."/>
            <person name="Toyoda A."/>
            <person name="Takaki Y."/>
            <person name="Nishi S."/>
            <person name="Hori S."/>
            <person name="Arai W."/>
            <person name="Tsubouchi T."/>
            <person name="Morono Y."/>
            <person name="Uchiyama I."/>
            <person name="Ito T."/>
            <person name="Fujiyama A."/>
            <person name="Inagaki F."/>
            <person name="Takami H."/>
        </authorList>
    </citation>
    <scope>NUCLEOTIDE SEQUENCE</scope>
    <source>
        <strain evidence="1">Expedition CK06-06</strain>
    </source>
</reference>
<dbReference type="AlphaFoldDB" id="X0V2B1"/>
<accession>X0V2B1</accession>